<evidence type="ECO:0000313" key="2">
    <source>
        <dbReference type="Proteomes" id="UP000192634"/>
    </source>
</evidence>
<reference evidence="1 2" key="1">
    <citation type="submission" date="2017-04" db="EMBL/GenBank/DDBJ databases">
        <authorList>
            <person name="Afonso C.L."/>
            <person name="Miller P.J."/>
            <person name="Scott M.A."/>
            <person name="Spackman E."/>
            <person name="Goraichik I."/>
            <person name="Dimitrov K.M."/>
            <person name="Suarez D.L."/>
            <person name="Swayne D.E."/>
        </authorList>
    </citation>
    <scope>NUCLEOTIDE SEQUENCE [LARGE SCALE GENOMIC DNA]</scope>
    <source>
        <strain evidence="1 2">CGMCC 1.12511</strain>
    </source>
</reference>
<dbReference type="RefSeq" id="WP_084453081.1">
    <property type="nucleotide sequence ID" value="NZ_FWXN01000016.1"/>
</dbReference>
<protein>
    <submittedName>
        <fullName evidence="1">Uncharacterized protein</fullName>
    </submittedName>
</protein>
<proteinExistence type="predicted"/>
<evidence type="ECO:0000313" key="1">
    <source>
        <dbReference type="EMBL" id="SMC94899.1"/>
    </source>
</evidence>
<dbReference type="Proteomes" id="UP000192634">
    <property type="component" value="Unassembled WGS sequence"/>
</dbReference>
<dbReference type="EMBL" id="FWXN01000016">
    <property type="protein sequence ID" value="SMC94899.1"/>
    <property type="molecule type" value="Genomic_DNA"/>
</dbReference>
<gene>
    <name evidence="1" type="ORF">SAMN06296429_11636</name>
</gene>
<dbReference type="AlphaFoldDB" id="A0A1W2DBK1"/>
<sequence>MTEIPEPLVPLAEAGFRVEESPRIVTEGPSEGSVAYIAAEAKPGGYSYGLAYRPDLSDEVLTLLLKEVLTCIASLATDGPEGPYIWSTGEQVPGYYSWLDLHDLDPTILS</sequence>
<name>A0A1W2DBK1_9MICO</name>
<organism evidence="1 2">
    <name type="scientific">Janibacter indicus</name>
    <dbReference type="NCBI Taxonomy" id="857417"/>
    <lineage>
        <taxon>Bacteria</taxon>
        <taxon>Bacillati</taxon>
        <taxon>Actinomycetota</taxon>
        <taxon>Actinomycetes</taxon>
        <taxon>Micrococcales</taxon>
        <taxon>Intrasporangiaceae</taxon>
        <taxon>Janibacter</taxon>
    </lineage>
</organism>
<accession>A0A1W2DBK1</accession>